<proteinExistence type="predicted"/>
<evidence type="ECO:0000313" key="1">
    <source>
        <dbReference type="EMBL" id="QCW23848.1"/>
    </source>
</evidence>
<accession>A0A4Y5P1L3</accession>
<protein>
    <submittedName>
        <fullName evidence="1">Uncharacterized protein</fullName>
    </submittedName>
</protein>
<evidence type="ECO:0000313" key="2">
    <source>
        <dbReference type="Proteomes" id="UP000308921"/>
    </source>
</evidence>
<reference evidence="1 2" key="1">
    <citation type="submission" date="2019-04" db="EMBL/GenBank/DDBJ databases">
        <title>Complete genome sequence of Pantoea bacteriophage vB_PagS_AAS21.</title>
        <authorList>
            <person name="Truncaite L."/>
            <person name="Simoliuniene M."/>
            <person name="Zajanckauskaite A."/>
            <person name="Meskys R."/>
            <person name="Simoliunas E."/>
        </authorList>
    </citation>
    <scope>NUCLEOTIDE SEQUENCE [LARGE SCALE GENOMIC DNA]</scope>
</reference>
<dbReference type="EMBL" id="MK770119">
    <property type="protein sequence ID" value="QCW23848.1"/>
    <property type="molecule type" value="Genomic_DNA"/>
</dbReference>
<keyword evidence="2" id="KW-1185">Reference proteome</keyword>
<gene>
    <name evidence="1" type="ORF">AAS21_gp110</name>
</gene>
<sequence>MTLGQLDISVESRDRRLPQGCYPYLLETLGAVKSRGNNTRSEH</sequence>
<name>A0A4Y5P1L3_9CAUD</name>
<dbReference type="Proteomes" id="UP000308921">
    <property type="component" value="Segment"/>
</dbReference>
<organism evidence="1 2">
    <name type="scientific">Pantoea phage vB_PagS_AAS21</name>
    <dbReference type="NCBI Taxonomy" id="2575261"/>
    <lineage>
        <taxon>Viruses</taxon>
        <taxon>Duplodnaviria</taxon>
        <taxon>Heunggongvirae</taxon>
        <taxon>Uroviricota</taxon>
        <taxon>Caudoviricetes</taxon>
        <taxon>Demerecviridae</taxon>
        <taxon>Keyvirus</taxon>
        <taxon>Keyvirus AAS21</taxon>
    </lineage>
</organism>